<evidence type="ECO:0008006" key="5">
    <source>
        <dbReference type="Google" id="ProtNLM"/>
    </source>
</evidence>
<evidence type="ECO:0000313" key="3">
    <source>
        <dbReference type="Ensembl" id="ENSCWAP00000017809.1"/>
    </source>
</evidence>
<evidence type="ECO:0000256" key="2">
    <source>
        <dbReference type="ARBA" id="ARBA00023306"/>
    </source>
</evidence>
<sequence>MSDAQDPATVPVPAVGTQVKRRGWSSQDEGSEPFHFRQHQQLQAFLSLLELPWVQMGLAHPPPAQYLLAMVLVYFRRANLELSEYTLSNLFLALYLANDMEEDLEDPKCVIFPWALGQDWHHRVSYFLRQRDKLWARMGFRAFVSRQRCDEVMIKEPAHWAWTRERRPHHGRAQRNYPKAQIPLPRGPGLSPPHCPLCGLPPQHSHCCHHPHSCCHQPGPLPVLSKCPSQNRERRRPPSQASFSVAEDQWGGGFLIVLPTQLRLEPGTYTLRSELGPGAGRQLWGPTEWEGGTWGLGSSGPGHVTQLCHLLVRELGKRPLSLCPSPPQSSQSHCCALGVDTRRAKNSPSACLLTRRSTGCGPPPWPPVFLASG</sequence>
<dbReference type="AlphaFoldDB" id="A0A8C3YIP6"/>
<dbReference type="Pfam" id="PF11357">
    <property type="entry name" value="Spy1"/>
    <property type="match status" value="1"/>
</dbReference>
<reference evidence="3" key="1">
    <citation type="submission" date="2025-08" db="UniProtKB">
        <authorList>
            <consortium name="Ensembl"/>
        </authorList>
    </citation>
    <scope>IDENTIFICATION</scope>
</reference>
<dbReference type="Proteomes" id="UP000694540">
    <property type="component" value="Unplaced"/>
</dbReference>
<dbReference type="GeneTree" id="ENSGT00940000154524"/>
<dbReference type="PANTHER" id="PTHR31545:SF2">
    <property type="entry name" value="SPEEDY PROTEIN C"/>
    <property type="match status" value="1"/>
</dbReference>
<name>A0A8C3YIP6_9CETA</name>
<reference evidence="3" key="2">
    <citation type="submission" date="2025-09" db="UniProtKB">
        <authorList>
            <consortium name="Ensembl"/>
        </authorList>
    </citation>
    <scope>IDENTIFICATION</scope>
</reference>
<dbReference type="InterPro" id="IPR052316">
    <property type="entry name" value="Speedy-Ringo_regulator"/>
</dbReference>
<dbReference type="Ensembl" id="ENSCWAT00000019319.1">
    <property type="protein sequence ID" value="ENSCWAP00000017809.1"/>
    <property type="gene ID" value="ENSCWAG00000013712.1"/>
</dbReference>
<protein>
    <recommendedName>
        <fullName evidence="5">Speedy protein C</fullName>
    </recommendedName>
</protein>
<evidence type="ECO:0000313" key="4">
    <source>
        <dbReference type="Proteomes" id="UP000694540"/>
    </source>
</evidence>
<comment type="similarity">
    <text evidence="1">Belongs to the Speedy/Ringo family.</text>
</comment>
<dbReference type="InterPro" id="IPR020984">
    <property type="entry name" value="Speedy"/>
</dbReference>
<dbReference type="PANTHER" id="PTHR31545">
    <property type="entry name" value="SEEDY PROTEIN A/C FAMILY MEMBER"/>
    <property type="match status" value="1"/>
</dbReference>
<proteinExistence type="inferred from homology"/>
<dbReference type="GO" id="GO:0019901">
    <property type="term" value="F:protein kinase binding"/>
    <property type="evidence" value="ECO:0007669"/>
    <property type="project" value="InterPro"/>
</dbReference>
<accession>A0A8C3YIP6</accession>
<organism evidence="3 4">
    <name type="scientific">Catagonus wagneri</name>
    <name type="common">Chacoan peccary</name>
    <dbReference type="NCBI Taxonomy" id="51154"/>
    <lineage>
        <taxon>Eukaryota</taxon>
        <taxon>Metazoa</taxon>
        <taxon>Chordata</taxon>
        <taxon>Craniata</taxon>
        <taxon>Vertebrata</taxon>
        <taxon>Euteleostomi</taxon>
        <taxon>Mammalia</taxon>
        <taxon>Eutheria</taxon>
        <taxon>Laurasiatheria</taxon>
        <taxon>Artiodactyla</taxon>
        <taxon>Suina</taxon>
        <taxon>Tayassuidae</taxon>
        <taxon>Catagonus</taxon>
    </lineage>
</organism>
<evidence type="ECO:0000256" key="1">
    <source>
        <dbReference type="ARBA" id="ARBA00010932"/>
    </source>
</evidence>
<keyword evidence="4" id="KW-1185">Reference proteome</keyword>
<keyword evidence="2" id="KW-0131">Cell cycle</keyword>